<protein>
    <recommendedName>
        <fullName evidence="1">NadR/Ttd14 AAA domain-containing protein</fullName>
    </recommendedName>
</protein>
<dbReference type="RefSeq" id="WP_018472608.1">
    <property type="nucleotide sequence ID" value="NZ_BMWX01000002.1"/>
</dbReference>
<dbReference type="InterPro" id="IPR038727">
    <property type="entry name" value="NadR/Ttd14_AAA_dom"/>
</dbReference>
<reference evidence="2" key="2">
    <citation type="submission" date="2020-09" db="EMBL/GenBank/DDBJ databases">
        <authorList>
            <person name="Sun Q."/>
            <person name="Kim S."/>
        </authorList>
    </citation>
    <scope>NUCLEOTIDE SEQUENCE</scope>
    <source>
        <strain evidence="2">KCTC 12368</strain>
    </source>
</reference>
<gene>
    <name evidence="2" type="ORF">GCM10007049_08840</name>
</gene>
<dbReference type="Proteomes" id="UP000619457">
    <property type="component" value="Unassembled WGS sequence"/>
</dbReference>
<accession>A0A918PQ46</accession>
<keyword evidence="3" id="KW-1185">Reference proteome</keyword>
<dbReference type="InterPro" id="IPR027417">
    <property type="entry name" value="P-loop_NTPase"/>
</dbReference>
<name>A0A918PQ46_9BACT</name>
<dbReference type="EMBL" id="BMWX01000002">
    <property type="protein sequence ID" value="GGZ18795.1"/>
    <property type="molecule type" value="Genomic_DNA"/>
</dbReference>
<proteinExistence type="predicted"/>
<dbReference type="AlphaFoldDB" id="A0A918PQ46"/>
<evidence type="ECO:0000313" key="2">
    <source>
        <dbReference type="EMBL" id="GGZ18795.1"/>
    </source>
</evidence>
<dbReference type="PANTHER" id="PTHR37512">
    <property type="entry name" value="TRIFUNCTIONAL NAD BIOSYNTHESIS/REGULATOR PROTEIN NADR"/>
    <property type="match status" value="1"/>
</dbReference>
<dbReference type="SUPFAM" id="SSF52540">
    <property type="entry name" value="P-loop containing nucleoside triphosphate hydrolases"/>
    <property type="match status" value="1"/>
</dbReference>
<dbReference type="Gene3D" id="3.40.50.300">
    <property type="entry name" value="P-loop containing nucleotide triphosphate hydrolases"/>
    <property type="match status" value="1"/>
</dbReference>
<evidence type="ECO:0000313" key="3">
    <source>
        <dbReference type="Proteomes" id="UP000619457"/>
    </source>
</evidence>
<feature type="domain" description="NadR/Ttd14 AAA" evidence="1">
    <location>
        <begin position="6"/>
        <end position="162"/>
    </location>
</feature>
<dbReference type="Pfam" id="PF13521">
    <property type="entry name" value="AAA_28"/>
    <property type="match status" value="1"/>
</dbReference>
<comment type="caution">
    <text evidence="2">The sequence shown here is derived from an EMBL/GenBank/DDBJ whole genome shotgun (WGS) entry which is preliminary data.</text>
</comment>
<organism evidence="2 3">
    <name type="scientific">Echinicola pacifica</name>
    <dbReference type="NCBI Taxonomy" id="346377"/>
    <lineage>
        <taxon>Bacteria</taxon>
        <taxon>Pseudomonadati</taxon>
        <taxon>Bacteroidota</taxon>
        <taxon>Cytophagia</taxon>
        <taxon>Cytophagales</taxon>
        <taxon>Cyclobacteriaceae</taxon>
        <taxon>Echinicola</taxon>
    </lineage>
</organism>
<dbReference type="InterPro" id="IPR052735">
    <property type="entry name" value="NAD_biosynth-regulator"/>
</dbReference>
<evidence type="ECO:0000259" key="1">
    <source>
        <dbReference type="Pfam" id="PF13521"/>
    </source>
</evidence>
<reference evidence="2" key="1">
    <citation type="journal article" date="2014" name="Int. J. Syst. Evol. Microbiol.">
        <title>Complete genome sequence of Corynebacterium casei LMG S-19264T (=DSM 44701T), isolated from a smear-ripened cheese.</title>
        <authorList>
            <consortium name="US DOE Joint Genome Institute (JGI-PGF)"/>
            <person name="Walter F."/>
            <person name="Albersmeier A."/>
            <person name="Kalinowski J."/>
            <person name="Ruckert C."/>
        </authorList>
    </citation>
    <scope>NUCLEOTIDE SEQUENCE</scope>
    <source>
        <strain evidence="2">KCTC 12368</strain>
    </source>
</reference>
<sequence length="187" mass="21669">MPQPKKIVIIGPESTGKSTLTQALASHFGAPWVEEYAREYIEKLGRAYEYEDLLAIAQGQVEREDIQAAKAKDVLFCDTDLHVLKVWSCHKYGRLHDWTQQQLDSRTYDLYLLTDIDIPWEDDPQREHSEPEMRQFFMNWYQNLLQTTGVPVLLLSGNFEQRTDTAIRHIEDNLLDAPSDYPAGNLE</sequence>
<dbReference type="PANTHER" id="PTHR37512:SF1">
    <property type="entry name" value="NADR_TTD14 AAA DOMAIN-CONTAINING PROTEIN"/>
    <property type="match status" value="1"/>
</dbReference>